<dbReference type="SFLD" id="SFLDS00003">
    <property type="entry name" value="Haloacid_Dehalogenase"/>
    <property type="match status" value="1"/>
</dbReference>
<accession>A0A318V1Z0</accession>
<dbReference type="InterPro" id="IPR051400">
    <property type="entry name" value="HAD-like_hydrolase"/>
</dbReference>
<dbReference type="EMBL" id="QKLW01000014">
    <property type="protein sequence ID" value="PYF77959.1"/>
    <property type="molecule type" value="Genomic_DNA"/>
</dbReference>
<comment type="caution">
    <text evidence="4">The sequence shown here is derived from an EMBL/GenBank/DDBJ whole genome shotgun (WGS) entry which is preliminary data.</text>
</comment>
<dbReference type="Gene3D" id="1.20.120.1600">
    <property type="match status" value="1"/>
</dbReference>
<dbReference type="InterPro" id="IPR023214">
    <property type="entry name" value="HAD_sf"/>
</dbReference>
<dbReference type="NCBIfam" id="TIGR01509">
    <property type="entry name" value="HAD-SF-IA-v3"/>
    <property type="match status" value="1"/>
</dbReference>
<dbReference type="NCBIfam" id="TIGR01549">
    <property type="entry name" value="HAD-SF-IA-v1"/>
    <property type="match status" value="1"/>
</dbReference>
<sequence>MSVLITFDLDNTLWDVSPVITRAEYAMESWFETRFPGFSRQFPFSVREELKGQVILSNPEIAPNLTAIRLAIYKLALKQFGLPSEEADSVASAALAHFCEWRQKVDLYPHAVDVLEALSQEYSMAVITNGNADVFHPYVGLGQYFDFAVRADQLGVAKPSVDVFSMAAKQAGVDLTDIIHIGDHPVDDVFGASNAGARSVWFNRHGAQRWEDEWGARSHAEVHSLLELPTAIRSLLL</sequence>
<dbReference type="SFLD" id="SFLDG01129">
    <property type="entry name" value="C1.5:_HAD__Beta-PGM__Phosphata"/>
    <property type="match status" value="1"/>
</dbReference>
<dbReference type="GO" id="GO:0009231">
    <property type="term" value="P:riboflavin biosynthetic process"/>
    <property type="evidence" value="ECO:0007669"/>
    <property type="project" value="TreeGrafter"/>
</dbReference>
<comment type="cofactor">
    <cofactor evidence="1">
        <name>Mg(2+)</name>
        <dbReference type="ChEBI" id="CHEBI:18420"/>
    </cofactor>
</comment>
<dbReference type="AlphaFoldDB" id="A0A318V1Z0"/>
<reference evidence="4 5" key="1">
    <citation type="submission" date="2018-06" db="EMBL/GenBank/DDBJ databases">
        <title>Genomic Encyclopedia of Type Strains, Phase III (KMG-III): the genomes of soil and plant-associated and newly described type strains.</title>
        <authorList>
            <person name="Whitman W."/>
        </authorList>
    </citation>
    <scope>NUCLEOTIDE SEQUENCE [LARGE SCALE GENOMIC DNA]</scope>
    <source>
        <strain evidence="4 5">CECT 7730</strain>
    </source>
</reference>
<dbReference type="RefSeq" id="WP_110577411.1">
    <property type="nucleotide sequence ID" value="NZ_QKLW01000014.1"/>
</dbReference>
<evidence type="ECO:0000256" key="1">
    <source>
        <dbReference type="ARBA" id="ARBA00001946"/>
    </source>
</evidence>
<keyword evidence="3" id="KW-0460">Magnesium</keyword>
<dbReference type="Gene3D" id="3.40.50.1000">
    <property type="entry name" value="HAD superfamily/HAD-like"/>
    <property type="match status" value="1"/>
</dbReference>
<dbReference type="Proteomes" id="UP000247551">
    <property type="component" value="Unassembled WGS sequence"/>
</dbReference>
<evidence type="ECO:0000256" key="2">
    <source>
        <dbReference type="ARBA" id="ARBA00022801"/>
    </source>
</evidence>
<dbReference type="Pfam" id="PF00702">
    <property type="entry name" value="Hydrolase"/>
    <property type="match status" value="1"/>
</dbReference>
<organism evidence="4 5">
    <name type="scientific">Marinomonas alcarazii</name>
    <dbReference type="NCBI Taxonomy" id="491949"/>
    <lineage>
        <taxon>Bacteria</taxon>
        <taxon>Pseudomonadati</taxon>
        <taxon>Pseudomonadota</taxon>
        <taxon>Gammaproteobacteria</taxon>
        <taxon>Oceanospirillales</taxon>
        <taxon>Oceanospirillaceae</taxon>
        <taxon>Marinomonas</taxon>
    </lineage>
</organism>
<dbReference type="InterPro" id="IPR036412">
    <property type="entry name" value="HAD-like_sf"/>
</dbReference>
<proteinExistence type="predicted"/>
<dbReference type="PANTHER" id="PTHR46470:SF4">
    <property type="entry name" value="5-AMINO-6-(5-PHOSPHO-D-RIBITYLAMINO)URACIL PHOSPHATASE YIGB"/>
    <property type="match status" value="1"/>
</dbReference>
<gene>
    <name evidence="4" type="ORF">DFP75_1144</name>
</gene>
<dbReference type="SUPFAM" id="SSF56784">
    <property type="entry name" value="HAD-like"/>
    <property type="match status" value="1"/>
</dbReference>
<dbReference type="GO" id="GO:0016787">
    <property type="term" value="F:hydrolase activity"/>
    <property type="evidence" value="ECO:0007669"/>
    <property type="project" value="UniProtKB-KW"/>
</dbReference>
<keyword evidence="2 4" id="KW-0378">Hydrolase</keyword>
<keyword evidence="5" id="KW-1185">Reference proteome</keyword>
<evidence type="ECO:0000256" key="3">
    <source>
        <dbReference type="ARBA" id="ARBA00022842"/>
    </source>
</evidence>
<protein>
    <submittedName>
        <fullName evidence="4">Putative hydrolase of the HAD superfamily</fullName>
    </submittedName>
</protein>
<name>A0A318V1Z0_9GAMM</name>
<dbReference type="PANTHER" id="PTHR46470">
    <property type="entry name" value="N-ACYLNEURAMINATE-9-PHOSPHATASE"/>
    <property type="match status" value="1"/>
</dbReference>
<dbReference type="InterPro" id="IPR006439">
    <property type="entry name" value="HAD-SF_hydro_IA"/>
</dbReference>
<evidence type="ECO:0000313" key="5">
    <source>
        <dbReference type="Proteomes" id="UP000247551"/>
    </source>
</evidence>
<evidence type="ECO:0000313" key="4">
    <source>
        <dbReference type="EMBL" id="PYF77959.1"/>
    </source>
</evidence>